<evidence type="ECO:0000256" key="3">
    <source>
        <dbReference type="ARBA" id="ARBA00023163"/>
    </source>
</evidence>
<dbReference type="Pfam" id="PF12802">
    <property type="entry name" value="MarR_2"/>
    <property type="match status" value="1"/>
</dbReference>
<dbReference type="AlphaFoldDB" id="A0A444WBG3"/>
<evidence type="ECO:0000313" key="6">
    <source>
        <dbReference type="Proteomes" id="UP000289775"/>
    </source>
</evidence>
<dbReference type="EMBL" id="JUIW01000005">
    <property type="protein sequence ID" value="RYJ43171.1"/>
    <property type="molecule type" value="Genomic_DNA"/>
</dbReference>
<evidence type="ECO:0000313" key="5">
    <source>
        <dbReference type="EMBL" id="RYJ43171.1"/>
    </source>
</evidence>
<keyword evidence="3" id="KW-0804">Transcription</keyword>
<dbReference type="SUPFAM" id="SSF46785">
    <property type="entry name" value="Winged helix' DNA-binding domain"/>
    <property type="match status" value="1"/>
</dbReference>
<dbReference type="Proteomes" id="UP000289775">
    <property type="component" value="Unassembled WGS sequence"/>
</dbReference>
<dbReference type="PANTHER" id="PTHR42756:SF1">
    <property type="entry name" value="TRANSCRIPTIONAL REPRESSOR OF EMRAB OPERON"/>
    <property type="match status" value="1"/>
</dbReference>
<proteinExistence type="predicted"/>
<keyword evidence="6" id="KW-1185">Reference proteome</keyword>
<feature type="domain" description="HTH marR-type" evidence="4">
    <location>
        <begin position="27"/>
        <end position="128"/>
    </location>
</feature>
<dbReference type="GO" id="GO:0003700">
    <property type="term" value="F:DNA-binding transcription factor activity"/>
    <property type="evidence" value="ECO:0007669"/>
    <property type="project" value="InterPro"/>
</dbReference>
<dbReference type="RefSeq" id="WP_207209762.1">
    <property type="nucleotide sequence ID" value="NZ_JUIW01000005.1"/>
</dbReference>
<comment type="caution">
    <text evidence="5">The sequence shown here is derived from an EMBL/GenBank/DDBJ whole genome shotgun (WGS) entry which is preliminary data.</text>
</comment>
<gene>
    <name evidence="5" type="ORF">NU09_1509</name>
</gene>
<dbReference type="InterPro" id="IPR036390">
    <property type="entry name" value="WH_DNA-bd_sf"/>
</dbReference>
<dbReference type="SMART" id="SM00347">
    <property type="entry name" value="HTH_MARR"/>
    <property type="match status" value="1"/>
</dbReference>
<reference evidence="5 6" key="1">
    <citation type="submission" date="2014-12" db="EMBL/GenBank/DDBJ databases">
        <title>Genome sequence of Flavobacterium beibuense RSKm HC5.</title>
        <authorList>
            <person name="Kim J.F."/>
            <person name="Song J.Y."/>
            <person name="Kwak M.-J."/>
            <person name="Lee S.-W."/>
        </authorList>
    </citation>
    <scope>NUCLEOTIDE SEQUENCE [LARGE SCALE GENOMIC DNA]</scope>
    <source>
        <strain evidence="5 6">RSKm HC5</strain>
    </source>
</reference>
<keyword evidence="2" id="KW-0238">DNA-binding</keyword>
<organism evidence="5 6">
    <name type="scientific">Flavobacterium beibuense</name>
    <dbReference type="NCBI Taxonomy" id="657326"/>
    <lineage>
        <taxon>Bacteria</taxon>
        <taxon>Pseudomonadati</taxon>
        <taxon>Bacteroidota</taxon>
        <taxon>Flavobacteriia</taxon>
        <taxon>Flavobacteriales</taxon>
        <taxon>Flavobacteriaceae</taxon>
        <taxon>Flavobacterium</taxon>
    </lineage>
</organism>
<dbReference type="PANTHER" id="PTHR42756">
    <property type="entry name" value="TRANSCRIPTIONAL REGULATOR, MARR"/>
    <property type="match status" value="1"/>
</dbReference>
<evidence type="ECO:0000256" key="1">
    <source>
        <dbReference type="ARBA" id="ARBA00023015"/>
    </source>
</evidence>
<evidence type="ECO:0000256" key="2">
    <source>
        <dbReference type="ARBA" id="ARBA00023125"/>
    </source>
</evidence>
<sequence length="151" mass="17397">MDITENALKVRKLSQQFAYTSIQMHENIGRKIGLSGTDHKYLGFLIQKGEMTAGELSVLTGLTTGAVTGLIDRFENKKLVKRKADKHDRRKIIIVPNHDKIINLITPFYQDFQDNTDKLFTTFSDSELKTLEKYFENAMKIMNEKIDQLNK</sequence>
<protein>
    <submittedName>
        <fullName evidence="5">MarR family transcriptional regulator</fullName>
    </submittedName>
</protein>
<name>A0A444WBG3_9FLAO</name>
<dbReference type="InterPro" id="IPR036388">
    <property type="entry name" value="WH-like_DNA-bd_sf"/>
</dbReference>
<dbReference type="Gene3D" id="1.10.10.10">
    <property type="entry name" value="Winged helix-like DNA-binding domain superfamily/Winged helix DNA-binding domain"/>
    <property type="match status" value="1"/>
</dbReference>
<dbReference type="GO" id="GO:0003677">
    <property type="term" value="F:DNA binding"/>
    <property type="evidence" value="ECO:0007669"/>
    <property type="project" value="UniProtKB-KW"/>
</dbReference>
<keyword evidence="1" id="KW-0805">Transcription regulation</keyword>
<accession>A0A444WBG3</accession>
<dbReference type="InterPro" id="IPR000835">
    <property type="entry name" value="HTH_MarR-typ"/>
</dbReference>
<evidence type="ECO:0000259" key="4">
    <source>
        <dbReference type="SMART" id="SM00347"/>
    </source>
</evidence>